<evidence type="ECO:0000313" key="3">
    <source>
        <dbReference type="Proteomes" id="UP000324222"/>
    </source>
</evidence>
<dbReference type="Proteomes" id="UP000324222">
    <property type="component" value="Unassembled WGS sequence"/>
</dbReference>
<comment type="caution">
    <text evidence="2">The sequence shown here is derived from an EMBL/GenBank/DDBJ whole genome shotgun (WGS) entry which is preliminary data.</text>
</comment>
<feature type="region of interest" description="Disordered" evidence="1">
    <location>
        <begin position="1"/>
        <end position="64"/>
    </location>
</feature>
<organism evidence="2 3">
    <name type="scientific">Portunus trituberculatus</name>
    <name type="common">Swimming crab</name>
    <name type="synonym">Neptunus trituberculatus</name>
    <dbReference type="NCBI Taxonomy" id="210409"/>
    <lineage>
        <taxon>Eukaryota</taxon>
        <taxon>Metazoa</taxon>
        <taxon>Ecdysozoa</taxon>
        <taxon>Arthropoda</taxon>
        <taxon>Crustacea</taxon>
        <taxon>Multicrustacea</taxon>
        <taxon>Malacostraca</taxon>
        <taxon>Eumalacostraca</taxon>
        <taxon>Eucarida</taxon>
        <taxon>Decapoda</taxon>
        <taxon>Pleocyemata</taxon>
        <taxon>Brachyura</taxon>
        <taxon>Eubrachyura</taxon>
        <taxon>Portunoidea</taxon>
        <taxon>Portunidae</taxon>
        <taxon>Portuninae</taxon>
        <taxon>Portunus</taxon>
    </lineage>
</organism>
<protein>
    <submittedName>
        <fullName evidence="2">Uncharacterized protein</fullName>
    </submittedName>
</protein>
<dbReference type="AlphaFoldDB" id="A0A5B7GTA8"/>
<feature type="compositionally biased region" description="Basic and acidic residues" evidence="1">
    <location>
        <begin position="29"/>
        <end position="57"/>
    </location>
</feature>
<gene>
    <name evidence="2" type="ORF">E2C01_054668</name>
</gene>
<reference evidence="2 3" key="1">
    <citation type="submission" date="2019-05" db="EMBL/GenBank/DDBJ databases">
        <title>Another draft genome of Portunus trituberculatus and its Hox gene families provides insights of decapod evolution.</title>
        <authorList>
            <person name="Jeong J.-H."/>
            <person name="Song I."/>
            <person name="Kim S."/>
            <person name="Choi T."/>
            <person name="Kim D."/>
            <person name="Ryu S."/>
            <person name="Kim W."/>
        </authorList>
    </citation>
    <scope>NUCLEOTIDE SEQUENCE [LARGE SCALE GENOMIC DNA]</scope>
    <source>
        <tissue evidence="2">Muscle</tissue>
    </source>
</reference>
<sequence>MGGIDGGGKMGSSGGDWSTGPSCAATLGTRRDETGRDGDEKGTRREREGTKRGRDSDENGDEKE</sequence>
<evidence type="ECO:0000313" key="2">
    <source>
        <dbReference type="EMBL" id="MPC60615.1"/>
    </source>
</evidence>
<proteinExistence type="predicted"/>
<accession>A0A5B7GTA8</accession>
<feature type="compositionally biased region" description="Gly residues" evidence="1">
    <location>
        <begin position="1"/>
        <end position="14"/>
    </location>
</feature>
<keyword evidence="3" id="KW-1185">Reference proteome</keyword>
<dbReference type="EMBL" id="VSRR010017721">
    <property type="protein sequence ID" value="MPC60615.1"/>
    <property type="molecule type" value="Genomic_DNA"/>
</dbReference>
<name>A0A5B7GTA8_PORTR</name>
<evidence type="ECO:0000256" key="1">
    <source>
        <dbReference type="SAM" id="MobiDB-lite"/>
    </source>
</evidence>